<dbReference type="InterPro" id="IPR025110">
    <property type="entry name" value="AMP-bd_C"/>
</dbReference>
<name>A0A095SPS4_9GAMM</name>
<dbReference type="Pfam" id="PF13193">
    <property type="entry name" value="AMP-binding_C"/>
    <property type="match status" value="1"/>
</dbReference>
<proteinExistence type="inferred from homology"/>
<evidence type="ECO:0000256" key="1">
    <source>
        <dbReference type="ARBA" id="ARBA00006432"/>
    </source>
</evidence>
<dbReference type="GO" id="GO:0005524">
    <property type="term" value="F:ATP binding"/>
    <property type="evidence" value="ECO:0007669"/>
    <property type="project" value="UniProtKB-KW"/>
</dbReference>
<dbReference type="InterPro" id="IPR020845">
    <property type="entry name" value="AMP-binding_CS"/>
</dbReference>
<evidence type="ECO:0000259" key="5">
    <source>
        <dbReference type="Pfam" id="PF00501"/>
    </source>
</evidence>
<keyword evidence="2" id="KW-0436">Ligase</keyword>
<dbReference type="STRING" id="1177154.Y5S_00308"/>
<gene>
    <name evidence="7" type="ORF">Y5S_00308</name>
</gene>
<feature type="domain" description="AMP-binding enzyme C-terminal" evidence="6">
    <location>
        <begin position="483"/>
        <end position="561"/>
    </location>
</feature>
<dbReference type="Gene3D" id="3.40.50.12780">
    <property type="entry name" value="N-terminal domain of ligase-like"/>
    <property type="match status" value="1"/>
</dbReference>
<evidence type="ECO:0000313" key="7">
    <source>
        <dbReference type="EMBL" id="KGD66641.1"/>
    </source>
</evidence>
<dbReference type="FunFam" id="3.30.300.30:FF:000002">
    <property type="entry name" value="Long-chain fatty acid transport protein 1"/>
    <property type="match status" value="1"/>
</dbReference>
<reference evidence="7 8" key="1">
    <citation type="submission" date="2012-09" db="EMBL/GenBank/DDBJ databases">
        <title>Genome Sequence of alkane-degrading Bacterium Alcanivorax sp. 19-m-6.</title>
        <authorList>
            <person name="Lai Q."/>
            <person name="Shao Z."/>
        </authorList>
    </citation>
    <scope>NUCLEOTIDE SEQUENCE [LARGE SCALE GENOMIC DNA]</scope>
    <source>
        <strain evidence="7 8">19-m-6</strain>
    </source>
</reference>
<comment type="caution">
    <text evidence="7">The sequence shown here is derived from an EMBL/GenBank/DDBJ whole genome shotgun (WGS) entry which is preliminary data.</text>
</comment>
<sequence length="609" mass="67868">MSSADIITLPQILSRVPELVSNLPAMIKGSRMAKITDTKKPLGLGVAIEHATSINPNGAAVLYQDTELTYKQFNAWANRIADYLASIGLKKGDTIAVDIENRPELLATVVGCAKLGVCAALINTSQRGKVLVHSFNLVKPKAAIIGAELVDAIEEVRAELDLKENFFFFADQDTLENPGEAPAGYKNLASEIKDCSSENPASSKQTFLRDPLFYIYTSGTTGLPKAVVFNHGRWEKAYGGFGFSAVRLTKNDRIYTTLPFYHATGMVVCWASAIANAGSLVIARKFSASGFWDDIRRYNCTAFGYVGELCRYLHEQPEKPNDRDNQVHTIVGNGLRPSIWKGFKQRFGIDRVVELYASSEGNVAFTNVFNFDNTVGFSPVSYAIVKYDKEREEPVRNSSGNMIKVGRGEAGLMLGEITDKTPFDGYTDPEKTEKSIFRDVFKKGDAWFNTGDMMRDIGFRHAQFVDRLGDTFRWKGENVSTTEVEQILDGFDGIQESVVYGVEIPNTNGRAGMAQVRMTCSHEEFDYQGLCAYLKQELPHYAIPVFLRINEQEMETTGTFKHQKNKLKDQKYDLAQQDNAVYVLLPGESCYQKLDEETQKGIDGGAYRF</sequence>
<keyword evidence="4" id="KW-0067">ATP-binding</keyword>
<organism evidence="7 8">
    <name type="scientific">Alcanivorax nanhaiticus</name>
    <dbReference type="NCBI Taxonomy" id="1177154"/>
    <lineage>
        <taxon>Bacteria</taxon>
        <taxon>Pseudomonadati</taxon>
        <taxon>Pseudomonadota</taxon>
        <taxon>Gammaproteobacteria</taxon>
        <taxon>Oceanospirillales</taxon>
        <taxon>Alcanivoracaceae</taxon>
        <taxon>Alcanivorax</taxon>
    </lineage>
</organism>
<evidence type="ECO:0000313" key="8">
    <source>
        <dbReference type="Proteomes" id="UP000029444"/>
    </source>
</evidence>
<protein>
    <submittedName>
        <fullName evidence="7">Long-chain-acyl-CoA synthetase</fullName>
    </submittedName>
</protein>
<dbReference type="Gene3D" id="3.30.300.30">
    <property type="match status" value="1"/>
</dbReference>
<dbReference type="Pfam" id="PF00501">
    <property type="entry name" value="AMP-binding"/>
    <property type="match status" value="1"/>
</dbReference>
<dbReference type="SUPFAM" id="SSF56801">
    <property type="entry name" value="Acetyl-CoA synthetase-like"/>
    <property type="match status" value="1"/>
</dbReference>
<dbReference type="eggNOG" id="COG0318">
    <property type="taxonomic scope" value="Bacteria"/>
</dbReference>
<evidence type="ECO:0000259" key="6">
    <source>
        <dbReference type="Pfam" id="PF13193"/>
    </source>
</evidence>
<dbReference type="PANTHER" id="PTHR43107">
    <property type="entry name" value="LONG-CHAIN FATTY ACID TRANSPORT PROTEIN"/>
    <property type="match status" value="1"/>
</dbReference>
<dbReference type="OrthoDB" id="9803968at2"/>
<dbReference type="NCBIfam" id="NF006134">
    <property type="entry name" value="PRK08279.1"/>
    <property type="match status" value="1"/>
</dbReference>
<keyword evidence="8" id="KW-1185">Reference proteome</keyword>
<dbReference type="GO" id="GO:0044539">
    <property type="term" value="P:long-chain fatty acid import into cell"/>
    <property type="evidence" value="ECO:0007669"/>
    <property type="project" value="TreeGrafter"/>
</dbReference>
<dbReference type="PANTHER" id="PTHR43107:SF15">
    <property type="entry name" value="FATTY ACID TRANSPORT PROTEIN 3, ISOFORM A"/>
    <property type="match status" value="1"/>
</dbReference>
<dbReference type="GO" id="GO:0005886">
    <property type="term" value="C:plasma membrane"/>
    <property type="evidence" value="ECO:0007669"/>
    <property type="project" value="TreeGrafter"/>
</dbReference>
<dbReference type="InterPro" id="IPR042099">
    <property type="entry name" value="ANL_N_sf"/>
</dbReference>
<evidence type="ECO:0000256" key="4">
    <source>
        <dbReference type="ARBA" id="ARBA00022840"/>
    </source>
</evidence>
<accession>A0A095SPS4</accession>
<dbReference type="AlphaFoldDB" id="A0A095SPS4"/>
<dbReference type="PATRIC" id="fig|1177154.3.peg.311"/>
<dbReference type="InterPro" id="IPR045851">
    <property type="entry name" value="AMP-bd_C_sf"/>
</dbReference>
<comment type="similarity">
    <text evidence="1">Belongs to the ATP-dependent AMP-binding enzyme family.</text>
</comment>
<dbReference type="GO" id="GO:0005324">
    <property type="term" value="F:long-chain fatty acid transmembrane transporter activity"/>
    <property type="evidence" value="ECO:0007669"/>
    <property type="project" value="TreeGrafter"/>
</dbReference>
<dbReference type="GO" id="GO:0004467">
    <property type="term" value="F:long-chain fatty acid-CoA ligase activity"/>
    <property type="evidence" value="ECO:0007669"/>
    <property type="project" value="TreeGrafter"/>
</dbReference>
<feature type="domain" description="AMP-dependent synthetase/ligase" evidence="5">
    <location>
        <begin position="51"/>
        <end position="401"/>
    </location>
</feature>
<dbReference type="InterPro" id="IPR013788">
    <property type="entry name" value="Hemocyanin/hexamerin"/>
</dbReference>
<evidence type="ECO:0000256" key="3">
    <source>
        <dbReference type="ARBA" id="ARBA00022741"/>
    </source>
</evidence>
<evidence type="ECO:0000256" key="2">
    <source>
        <dbReference type="ARBA" id="ARBA00022598"/>
    </source>
</evidence>
<dbReference type="PROSITE" id="PS00210">
    <property type="entry name" value="HEMOCYANIN_2"/>
    <property type="match status" value="1"/>
</dbReference>
<keyword evidence="3" id="KW-0547">Nucleotide-binding</keyword>
<dbReference type="InterPro" id="IPR000873">
    <property type="entry name" value="AMP-dep_synth/lig_dom"/>
</dbReference>
<dbReference type="Proteomes" id="UP000029444">
    <property type="component" value="Unassembled WGS sequence"/>
</dbReference>
<dbReference type="RefSeq" id="WP_035229706.1">
    <property type="nucleotide sequence ID" value="NZ_ARXV01000001.1"/>
</dbReference>
<dbReference type="PROSITE" id="PS00455">
    <property type="entry name" value="AMP_BINDING"/>
    <property type="match status" value="1"/>
</dbReference>
<dbReference type="EMBL" id="ARXV01000001">
    <property type="protein sequence ID" value="KGD66641.1"/>
    <property type="molecule type" value="Genomic_DNA"/>
</dbReference>